<comment type="caution">
    <text evidence="1">The sequence shown here is derived from an EMBL/GenBank/DDBJ whole genome shotgun (WGS) entry which is preliminary data.</text>
</comment>
<evidence type="ECO:0000313" key="2">
    <source>
        <dbReference type="Proteomes" id="UP001341840"/>
    </source>
</evidence>
<accession>A0ABU6ZA20</accession>
<keyword evidence="2" id="KW-1185">Reference proteome</keyword>
<protein>
    <submittedName>
        <fullName evidence="1">Uncharacterized protein</fullName>
    </submittedName>
</protein>
<dbReference type="EMBL" id="JASCZI010272006">
    <property type="protein sequence ID" value="MED6219114.1"/>
    <property type="molecule type" value="Genomic_DNA"/>
</dbReference>
<proteinExistence type="predicted"/>
<gene>
    <name evidence="1" type="ORF">PIB30_032838</name>
</gene>
<organism evidence="1 2">
    <name type="scientific">Stylosanthes scabra</name>
    <dbReference type="NCBI Taxonomy" id="79078"/>
    <lineage>
        <taxon>Eukaryota</taxon>
        <taxon>Viridiplantae</taxon>
        <taxon>Streptophyta</taxon>
        <taxon>Embryophyta</taxon>
        <taxon>Tracheophyta</taxon>
        <taxon>Spermatophyta</taxon>
        <taxon>Magnoliopsida</taxon>
        <taxon>eudicotyledons</taxon>
        <taxon>Gunneridae</taxon>
        <taxon>Pentapetalae</taxon>
        <taxon>rosids</taxon>
        <taxon>fabids</taxon>
        <taxon>Fabales</taxon>
        <taxon>Fabaceae</taxon>
        <taxon>Papilionoideae</taxon>
        <taxon>50 kb inversion clade</taxon>
        <taxon>dalbergioids sensu lato</taxon>
        <taxon>Dalbergieae</taxon>
        <taxon>Pterocarpus clade</taxon>
        <taxon>Stylosanthes</taxon>
    </lineage>
</organism>
<dbReference type="Proteomes" id="UP001341840">
    <property type="component" value="Unassembled WGS sequence"/>
</dbReference>
<evidence type="ECO:0000313" key="1">
    <source>
        <dbReference type="EMBL" id="MED6219114.1"/>
    </source>
</evidence>
<sequence>MAYAPVIELYVEFEQIPYVVGAVEEVQPDLTFEGYYSNSEEEFEDNYEIQDANEEDVLEHDTESEVADVANTLLMNFLSKNHPSYVANTLANELPFQEPSFMRVLDEDALNAPEFAEDMNPALQHLHGVPTVITDGHLDATCTDG</sequence>
<reference evidence="1 2" key="1">
    <citation type="journal article" date="2023" name="Plants (Basel)">
        <title>Bridging the Gap: Combining Genomics and Transcriptomics Approaches to Understand Stylosanthes scabra, an Orphan Legume from the Brazilian Caatinga.</title>
        <authorList>
            <person name="Ferreira-Neto J.R.C."/>
            <person name="da Silva M.D."/>
            <person name="Binneck E."/>
            <person name="de Melo N.F."/>
            <person name="da Silva R.H."/>
            <person name="de Melo A.L.T.M."/>
            <person name="Pandolfi V."/>
            <person name="Bustamante F.O."/>
            <person name="Brasileiro-Vidal A.C."/>
            <person name="Benko-Iseppon A.M."/>
        </authorList>
    </citation>
    <scope>NUCLEOTIDE SEQUENCE [LARGE SCALE GENOMIC DNA]</scope>
    <source>
        <tissue evidence="1">Leaves</tissue>
    </source>
</reference>
<name>A0ABU6ZA20_9FABA</name>